<evidence type="ECO:0000313" key="9">
    <source>
        <dbReference type="EMBL" id="CBI03895.1"/>
    </source>
</evidence>
<dbReference type="EMBL" id="CABP01000033">
    <property type="protein sequence ID" value="CBI03895.1"/>
    <property type="molecule type" value="Genomic_DNA"/>
</dbReference>
<feature type="domain" description="ATP synthase F1 complex delta/epsilon subunit N-terminal" evidence="8">
    <location>
        <begin position="9"/>
        <end position="87"/>
    </location>
</feature>
<evidence type="ECO:0000256" key="6">
    <source>
        <dbReference type="ARBA" id="ARBA00023196"/>
    </source>
</evidence>
<evidence type="ECO:0000256" key="3">
    <source>
        <dbReference type="ARBA" id="ARBA00022448"/>
    </source>
</evidence>
<evidence type="ECO:0000256" key="7">
    <source>
        <dbReference type="ARBA" id="ARBA00023310"/>
    </source>
</evidence>
<comment type="subcellular location">
    <subcellularLocation>
        <location evidence="1">Membrane</location>
        <topology evidence="1">Peripheral membrane protein</topology>
    </subcellularLocation>
</comment>
<evidence type="ECO:0000256" key="5">
    <source>
        <dbReference type="ARBA" id="ARBA00023136"/>
    </source>
</evidence>
<evidence type="ECO:0000256" key="2">
    <source>
        <dbReference type="ARBA" id="ARBA00005712"/>
    </source>
</evidence>
<keyword evidence="7" id="KW-0066">ATP synthesis</keyword>
<sequence>MTMQQNRTFRLNVVDVHGEVYTGMARFVAVPAELGEIGILPGHAPLLSGLRPGELRITQPDGQTQILFLEGGMLEIQPDIVTILADASLRISDIDIHESRERIKDAQSTLAKRAVPAMDFARAELELQREVAKLHAYQRYQIHEQRGGGTGNYNWERPALQNVPKVNVQELED</sequence>
<proteinExistence type="inferred from homology"/>
<dbReference type="PANTHER" id="PTHR13822">
    <property type="entry name" value="ATP SYNTHASE DELTA/EPSILON CHAIN"/>
    <property type="match status" value="1"/>
</dbReference>
<keyword evidence="9" id="KW-0378">Hydrolase</keyword>
<dbReference type="InterPro" id="IPR020546">
    <property type="entry name" value="ATP_synth_F1_dsu/esu_N"/>
</dbReference>
<name>E6Q9L9_9ZZZZ</name>
<dbReference type="Gene3D" id="2.60.15.10">
    <property type="entry name" value="F0F1 ATP synthase delta/epsilon subunit, N-terminal"/>
    <property type="match status" value="1"/>
</dbReference>
<dbReference type="GO" id="GO:0045259">
    <property type="term" value="C:proton-transporting ATP synthase complex"/>
    <property type="evidence" value="ECO:0007669"/>
    <property type="project" value="UniProtKB-KW"/>
</dbReference>
<dbReference type="EC" id="3.6.3.14" evidence="9"/>
<dbReference type="HAMAP" id="MF_00530">
    <property type="entry name" value="ATP_synth_epsil_bac"/>
    <property type="match status" value="1"/>
</dbReference>
<organism evidence="9">
    <name type="scientific">mine drainage metagenome</name>
    <dbReference type="NCBI Taxonomy" id="410659"/>
    <lineage>
        <taxon>unclassified sequences</taxon>
        <taxon>metagenomes</taxon>
        <taxon>ecological metagenomes</taxon>
    </lineage>
</organism>
<protein>
    <submittedName>
        <fullName evidence="9">F1 sector of membrane-bound ATP synthase,epsilon subunit (Modular protein)</fullName>
        <ecNumber evidence="9">3.6.3.14</ecNumber>
    </submittedName>
</protein>
<keyword evidence="4" id="KW-0406">Ion transport</keyword>
<dbReference type="Pfam" id="PF02823">
    <property type="entry name" value="ATP-synt_DE_N"/>
    <property type="match status" value="1"/>
</dbReference>
<comment type="caution">
    <text evidence="9">The sequence shown here is derived from an EMBL/GenBank/DDBJ whole genome shotgun (WGS) entry which is preliminary data.</text>
</comment>
<dbReference type="NCBIfam" id="TIGR01216">
    <property type="entry name" value="ATP_synt_epsi"/>
    <property type="match status" value="1"/>
</dbReference>
<dbReference type="GO" id="GO:0046933">
    <property type="term" value="F:proton-transporting ATP synthase activity, rotational mechanism"/>
    <property type="evidence" value="ECO:0007669"/>
    <property type="project" value="InterPro"/>
</dbReference>
<gene>
    <name evidence="9" type="ORF">CARN5_2659</name>
</gene>
<dbReference type="InterPro" id="IPR001469">
    <property type="entry name" value="ATP_synth_F1_dsu/esu"/>
</dbReference>
<comment type="similarity">
    <text evidence="2">Belongs to the ATPase epsilon chain family.</text>
</comment>
<keyword evidence="5" id="KW-0472">Membrane</keyword>
<dbReference type="InterPro" id="IPR036771">
    <property type="entry name" value="ATPsynth_dsu/esu_N"/>
</dbReference>
<reference evidence="9" key="1">
    <citation type="submission" date="2009-10" db="EMBL/GenBank/DDBJ databases">
        <title>Diversity of trophic interactions inside an arsenic-rich microbial ecosystem.</title>
        <authorList>
            <person name="Bertin P.N."/>
            <person name="Heinrich-Salmeron A."/>
            <person name="Pelletier E."/>
            <person name="Goulhen-Chollet F."/>
            <person name="Arsene-Ploetze F."/>
            <person name="Gallien S."/>
            <person name="Calteau A."/>
            <person name="Vallenet D."/>
            <person name="Casiot C."/>
            <person name="Chane-Woon-Ming B."/>
            <person name="Giloteaux L."/>
            <person name="Barakat M."/>
            <person name="Bonnefoy V."/>
            <person name="Bruneel O."/>
            <person name="Chandler M."/>
            <person name="Cleiss J."/>
            <person name="Duran R."/>
            <person name="Elbaz-Poulichet F."/>
            <person name="Fonknechten N."/>
            <person name="Lauga B."/>
            <person name="Mornico D."/>
            <person name="Ortet P."/>
            <person name="Schaeffer C."/>
            <person name="Siguier P."/>
            <person name="Alexander Thil Smith A."/>
            <person name="Van Dorsselaer A."/>
            <person name="Weissenbach J."/>
            <person name="Medigue C."/>
            <person name="Le Paslier D."/>
        </authorList>
    </citation>
    <scope>NUCLEOTIDE SEQUENCE</scope>
</reference>
<dbReference type="AlphaFoldDB" id="E6Q9L9"/>
<evidence type="ECO:0000256" key="4">
    <source>
        <dbReference type="ARBA" id="ARBA00023065"/>
    </source>
</evidence>
<dbReference type="PANTHER" id="PTHR13822:SF10">
    <property type="entry name" value="ATP SYNTHASE EPSILON CHAIN, CHLOROPLASTIC"/>
    <property type="match status" value="1"/>
</dbReference>
<evidence type="ECO:0000259" key="8">
    <source>
        <dbReference type="Pfam" id="PF02823"/>
    </source>
</evidence>
<dbReference type="SUPFAM" id="SSF51344">
    <property type="entry name" value="Epsilon subunit of F1F0-ATP synthase N-terminal domain"/>
    <property type="match status" value="1"/>
</dbReference>
<dbReference type="GO" id="GO:0016787">
    <property type="term" value="F:hydrolase activity"/>
    <property type="evidence" value="ECO:0007669"/>
    <property type="project" value="UniProtKB-KW"/>
</dbReference>
<dbReference type="CDD" id="cd12152">
    <property type="entry name" value="F1-ATPase_delta"/>
    <property type="match status" value="1"/>
</dbReference>
<accession>E6Q9L9</accession>
<keyword evidence="3" id="KW-0813">Transport</keyword>
<evidence type="ECO:0000256" key="1">
    <source>
        <dbReference type="ARBA" id="ARBA00004170"/>
    </source>
</evidence>
<keyword evidence="6" id="KW-0139">CF(1)</keyword>